<accession>A0ACC0V167</accession>
<reference evidence="1" key="1">
    <citation type="submission" date="2022-10" db="EMBL/GenBank/DDBJ databases">
        <title>Complete Genome of Trichothecium roseum strain YXFP-22015, a Plant Pathogen Isolated from Citrus.</title>
        <authorList>
            <person name="Wang Y."/>
            <person name="Zhu L."/>
        </authorList>
    </citation>
    <scope>NUCLEOTIDE SEQUENCE</scope>
    <source>
        <strain evidence="1">YXFP-22015</strain>
    </source>
</reference>
<gene>
    <name evidence="1" type="ORF">N3K66_006023</name>
</gene>
<name>A0ACC0V167_9HYPO</name>
<keyword evidence="2" id="KW-1185">Reference proteome</keyword>
<comment type="caution">
    <text evidence="1">The sequence shown here is derived from an EMBL/GenBank/DDBJ whole genome shotgun (WGS) entry which is preliminary data.</text>
</comment>
<dbReference type="EMBL" id="CM047944">
    <property type="protein sequence ID" value="KAI9899562.1"/>
    <property type="molecule type" value="Genomic_DNA"/>
</dbReference>
<organism evidence="1 2">
    <name type="scientific">Trichothecium roseum</name>
    <dbReference type="NCBI Taxonomy" id="47278"/>
    <lineage>
        <taxon>Eukaryota</taxon>
        <taxon>Fungi</taxon>
        <taxon>Dikarya</taxon>
        <taxon>Ascomycota</taxon>
        <taxon>Pezizomycotina</taxon>
        <taxon>Sordariomycetes</taxon>
        <taxon>Hypocreomycetidae</taxon>
        <taxon>Hypocreales</taxon>
        <taxon>Hypocreales incertae sedis</taxon>
        <taxon>Trichothecium</taxon>
    </lineage>
</organism>
<evidence type="ECO:0000313" key="2">
    <source>
        <dbReference type="Proteomes" id="UP001163324"/>
    </source>
</evidence>
<proteinExistence type="predicted"/>
<evidence type="ECO:0000313" key="1">
    <source>
        <dbReference type="EMBL" id="KAI9899562.1"/>
    </source>
</evidence>
<protein>
    <submittedName>
        <fullName evidence="1">Uncharacterized protein</fullName>
    </submittedName>
</protein>
<sequence>MAFLSYAVIVVGLVLLAHAGYSAQEHAALSSTTTQHHTHAATNSLPLDIRIETIVATLTVVLGLVMGSPKLRPIRWNIWAGKIEREGGAGFTDGTGRTEKDFRGNPFAALDARQGFVDIRKQRKEFAQWAKGEKQ</sequence>
<dbReference type="Proteomes" id="UP001163324">
    <property type="component" value="Chromosome 5"/>
</dbReference>